<dbReference type="PROSITE" id="PS00489">
    <property type="entry name" value="RNA_POL_PHAGE_2"/>
    <property type="match status" value="1"/>
</dbReference>
<feature type="region of interest" description="Disordered" evidence="11">
    <location>
        <begin position="529"/>
        <end position="555"/>
    </location>
</feature>
<dbReference type="GO" id="GO:0006390">
    <property type="term" value="P:mitochondrial transcription"/>
    <property type="evidence" value="ECO:0007669"/>
    <property type="project" value="TreeGrafter"/>
</dbReference>
<evidence type="ECO:0000256" key="2">
    <source>
        <dbReference type="ARBA" id="ARBA00009493"/>
    </source>
</evidence>
<name>A0A6A6BKG1_9PEZI</name>
<dbReference type="InterPro" id="IPR029262">
    <property type="entry name" value="RPOL_N"/>
</dbReference>
<dbReference type="GO" id="GO:0003899">
    <property type="term" value="F:DNA-directed RNA polymerase activity"/>
    <property type="evidence" value="ECO:0007669"/>
    <property type="project" value="UniProtKB-EC"/>
</dbReference>
<feature type="domain" description="DNA-directed RNA polymerase N-terminal" evidence="12">
    <location>
        <begin position="369"/>
        <end position="705"/>
    </location>
</feature>
<evidence type="ECO:0000256" key="5">
    <source>
        <dbReference type="ARBA" id="ARBA00022679"/>
    </source>
</evidence>
<feature type="region of interest" description="Disordered" evidence="11">
    <location>
        <begin position="1384"/>
        <end position="1408"/>
    </location>
</feature>
<dbReference type="InterPro" id="IPR043502">
    <property type="entry name" value="DNA/RNA_pol_sf"/>
</dbReference>
<keyword evidence="5 10" id="KW-0808">Transferase</keyword>
<evidence type="ECO:0000256" key="10">
    <source>
        <dbReference type="RuleBase" id="RU003805"/>
    </source>
</evidence>
<dbReference type="PROSITE" id="PS00900">
    <property type="entry name" value="RNA_POL_PHAGE_1"/>
    <property type="match status" value="1"/>
</dbReference>
<dbReference type="GO" id="GO:0001018">
    <property type="term" value="F:mitochondrial promoter sequence-specific DNA binding"/>
    <property type="evidence" value="ECO:0007669"/>
    <property type="project" value="TreeGrafter"/>
</dbReference>
<dbReference type="Gene3D" id="1.10.287.280">
    <property type="match status" value="1"/>
</dbReference>
<proteinExistence type="inferred from homology"/>
<dbReference type="InterPro" id="IPR046950">
    <property type="entry name" value="DNA-dir_Rpol_C_phage-type"/>
</dbReference>
<dbReference type="EMBL" id="ML995481">
    <property type="protein sequence ID" value="KAF2143873.1"/>
    <property type="molecule type" value="Genomic_DNA"/>
</dbReference>
<dbReference type="EC" id="2.7.7.6" evidence="3 10"/>
<evidence type="ECO:0000256" key="8">
    <source>
        <dbReference type="ARBA" id="ARBA00023163"/>
    </source>
</evidence>
<dbReference type="GO" id="GO:0034245">
    <property type="term" value="C:mitochondrial DNA-directed RNA polymerase complex"/>
    <property type="evidence" value="ECO:0007669"/>
    <property type="project" value="TreeGrafter"/>
</dbReference>
<keyword evidence="4 10" id="KW-0240">DNA-directed RNA polymerase</keyword>
<feature type="compositionally biased region" description="Polar residues" evidence="11">
    <location>
        <begin position="54"/>
        <end position="72"/>
    </location>
</feature>
<evidence type="ECO:0000256" key="6">
    <source>
        <dbReference type="ARBA" id="ARBA00022695"/>
    </source>
</evidence>
<dbReference type="InterPro" id="IPR002092">
    <property type="entry name" value="DNA-dir_Rpol_phage-type"/>
</dbReference>
<evidence type="ECO:0000256" key="11">
    <source>
        <dbReference type="SAM" id="MobiDB-lite"/>
    </source>
</evidence>
<comment type="catalytic activity">
    <reaction evidence="9 10">
        <text>RNA(n) + a ribonucleoside 5'-triphosphate = RNA(n+1) + diphosphate</text>
        <dbReference type="Rhea" id="RHEA:21248"/>
        <dbReference type="Rhea" id="RHEA-COMP:14527"/>
        <dbReference type="Rhea" id="RHEA-COMP:17342"/>
        <dbReference type="ChEBI" id="CHEBI:33019"/>
        <dbReference type="ChEBI" id="CHEBI:61557"/>
        <dbReference type="ChEBI" id="CHEBI:140395"/>
        <dbReference type="EC" id="2.7.7.6"/>
    </reaction>
</comment>
<evidence type="ECO:0000256" key="7">
    <source>
        <dbReference type="ARBA" id="ARBA00022946"/>
    </source>
</evidence>
<evidence type="ECO:0000256" key="3">
    <source>
        <dbReference type="ARBA" id="ARBA00012418"/>
    </source>
</evidence>
<protein>
    <recommendedName>
        <fullName evidence="3 10">DNA-directed RNA polymerase</fullName>
        <ecNumber evidence="3 10">2.7.7.6</ecNumber>
    </recommendedName>
</protein>
<sequence>MLARAASRRSQRHAFRRLTSQANQLHLPWLCPAVTAPSRRGNASMAPNTPDAGNRSQQTKSRPVATSQTRSLATAAENVQVREDPAPFQQYSTGDMPHDTHDFRVGWSKPLIVNNSFAQPLPRLQYFNGIGGEPAELHSNLHACIRVGRYDRAASLVRRMRELYHPTAPELLEANNVYILTIVEKVIEKHPDYNINMLNAWLEVEMRDNDIQPNAVTYACMLKAAIATTSGSIMERLVRRYLGLAEQAGEDVLRATVSSEAYTDAEYAVISELRPDLIKGPGLSEAIAEAEGSAGLLGPNYGSTQGFIEPAKDTLPEIRAVFQKGAGLRTVKEALSIFTTKEELEKQIPYPHDMDHYSKEEKDYYFNRLRQDRLEEDSIDAAINRWREENQNMQRMGITSALQTKPMEALMWQWYTALVPLFEEELKNIKVAYADENTDPHDDRLHIGPFMEAFTPEKLAATCLIITVSSFGNPDQFEGVKLSWVAVAIGKQLALEHAIAIRDTLANPYSSYQRISARRLNNLIKPLKTEEAASTEQNEAGAEEQEEAAKEEALKMQEHAHKSLDWSPVVKAKIGALCLSKILEGAKIPISRKDKDTQKQLTAYQPAFSHSTMYVGGRKVGMVKLHPNVMEKLMREPIRGSFGTKYPMVVEPLPWTGYRQGGYLRYPEPIIKDKNQDDAQRIYAMAAADRGDMKEVMAGLTVLGKTAWRINPDVFKVVIEAWNTGEKIGKIAPENPRLEYPEEPGPDATRQEYAMYLREKRRVDNEKSGYHSQRCFQNFQLEVARAFKDEIIYFPHNMDFRGRAYPIPPLLNHLGADLARGLLTFAKGKELGSTGLGWLKIHLSNVYGFDKASLRDREQFAVDHLDDIYDSCNNPLGGKRWWLTAEDPWQCLATCYELKAALESPDPTLFKSSLPVHQDGTCNGLQHYAALGGDKAGAAQVNLEPGDKPSDIYSAVAELVKTFVAQDAAVGNIQAKKLTGKINRKVVKQTVMTNVYGVTFTGARAQVVKQLESIFTEEDKVDELPGGIFGLGSYVARLIFKALGQMFNGAQEIQNWLGACANRIATSLTPEQLEKIAIDWDQNTLGEGEVDETRYKKAQRKYKKAQKALAANITNHFRATVIWTTPLKMPVVQPYRQQKSKEISTVLQYLNIVQPKATDAIDKRKQLQAFPPNFIHSLDATHMLLSALKSSEIGLTFASVHDSFWTHAADIPIMNRVLRDAFVRMHSEDIVGRLHEEFQVRYKGHMYLASVPTTSPLGKRIMKWRQDKKAAQTTKTRNMLIDELLIERQRQMLLASENPEEQAKGKEMSTPASLYDEAKETEAIDLDVDEEAPISKLGETEVGPPSTKKSSAAAQDSAEDAVGMDDDVVDLMDPVLGEERNIHDDLPGEPDVEPVEHEKPAAVPAKRIPKRTANNVQFWLPVSFPPVPKKGDFDVRRLKESQYFFS</sequence>
<dbReference type="InterPro" id="IPR011990">
    <property type="entry name" value="TPR-like_helical_dom_sf"/>
</dbReference>
<dbReference type="Pfam" id="PF00940">
    <property type="entry name" value="RNA_pol"/>
    <property type="match status" value="1"/>
</dbReference>
<feature type="region of interest" description="Disordered" evidence="11">
    <location>
        <begin position="1326"/>
        <end position="1361"/>
    </location>
</feature>
<dbReference type="SMART" id="SM01311">
    <property type="entry name" value="RPOL_N"/>
    <property type="match status" value="1"/>
</dbReference>
<evidence type="ECO:0000256" key="9">
    <source>
        <dbReference type="ARBA" id="ARBA00048552"/>
    </source>
</evidence>
<evidence type="ECO:0000256" key="4">
    <source>
        <dbReference type="ARBA" id="ARBA00022478"/>
    </source>
</evidence>
<feature type="region of interest" description="Disordered" evidence="11">
    <location>
        <begin position="38"/>
        <end position="75"/>
    </location>
</feature>
<dbReference type="Gene3D" id="1.10.1320.10">
    <property type="entry name" value="DNA-directed RNA polymerase, N-terminal domain"/>
    <property type="match status" value="1"/>
</dbReference>
<dbReference type="PANTHER" id="PTHR10102">
    <property type="entry name" value="DNA-DIRECTED RNA POLYMERASE, MITOCHONDRIAL"/>
    <property type="match status" value="1"/>
</dbReference>
<evidence type="ECO:0000313" key="13">
    <source>
        <dbReference type="EMBL" id="KAF2143873.1"/>
    </source>
</evidence>
<comment type="function">
    <text evidence="1 10">DNA-dependent RNA polymerase catalyzes the transcription of DNA into RNA using the four ribonucleoside triphosphates as substrates.</text>
</comment>
<dbReference type="FunFam" id="1.10.287.280:FF:000001">
    <property type="entry name" value="DNA-directed RNA polymerase"/>
    <property type="match status" value="1"/>
</dbReference>
<evidence type="ECO:0000313" key="14">
    <source>
        <dbReference type="Proteomes" id="UP000799438"/>
    </source>
</evidence>
<dbReference type="Pfam" id="PF14700">
    <property type="entry name" value="RPOL_N"/>
    <property type="match status" value="1"/>
</dbReference>
<keyword evidence="8 10" id="KW-0804">Transcription</keyword>
<dbReference type="InterPro" id="IPR037159">
    <property type="entry name" value="RNA_POL_N_sf"/>
</dbReference>
<dbReference type="OrthoDB" id="276422at2759"/>
<gene>
    <name evidence="13" type="ORF">K452DRAFT_224185</name>
</gene>
<dbReference type="PANTHER" id="PTHR10102:SF0">
    <property type="entry name" value="DNA-DIRECTED RNA POLYMERASE, MITOCHONDRIAL"/>
    <property type="match status" value="1"/>
</dbReference>
<comment type="similarity">
    <text evidence="2 10">Belongs to the phage and mitochondrial RNA polymerase family.</text>
</comment>
<keyword evidence="14" id="KW-1185">Reference proteome</keyword>
<accession>A0A6A6BKG1</accession>
<dbReference type="SUPFAM" id="SSF56672">
    <property type="entry name" value="DNA/RNA polymerases"/>
    <property type="match status" value="1"/>
</dbReference>
<organism evidence="13 14">
    <name type="scientific">Aplosporella prunicola CBS 121167</name>
    <dbReference type="NCBI Taxonomy" id="1176127"/>
    <lineage>
        <taxon>Eukaryota</taxon>
        <taxon>Fungi</taxon>
        <taxon>Dikarya</taxon>
        <taxon>Ascomycota</taxon>
        <taxon>Pezizomycotina</taxon>
        <taxon>Dothideomycetes</taxon>
        <taxon>Dothideomycetes incertae sedis</taxon>
        <taxon>Botryosphaeriales</taxon>
        <taxon>Aplosporellaceae</taxon>
        <taxon>Aplosporella</taxon>
    </lineage>
</organism>
<dbReference type="Gene3D" id="1.10.150.20">
    <property type="entry name" value="5' to 3' exonuclease, C-terminal subdomain"/>
    <property type="match status" value="1"/>
</dbReference>
<dbReference type="RefSeq" id="XP_033399585.1">
    <property type="nucleotide sequence ID" value="XM_033536679.1"/>
</dbReference>
<keyword evidence="7" id="KW-0809">Transit peptide</keyword>
<keyword evidence="6 10" id="KW-0548">Nucleotidyltransferase</keyword>
<dbReference type="Gene3D" id="1.25.40.10">
    <property type="entry name" value="Tetratricopeptide repeat domain"/>
    <property type="match status" value="1"/>
</dbReference>
<dbReference type="GeneID" id="54294175"/>
<dbReference type="Proteomes" id="UP000799438">
    <property type="component" value="Unassembled WGS sequence"/>
</dbReference>
<reference evidence="13" key="1">
    <citation type="journal article" date="2020" name="Stud. Mycol.">
        <title>101 Dothideomycetes genomes: a test case for predicting lifestyles and emergence of pathogens.</title>
        <authorList>
            <person name="Haridas S."/>
            <person name="Albert R."/>
            <person name="Binder M."/>
            <person name="Bloem J."/>
            <person name="Labutti K."/>
            <person name="Salamov A."/>
            <person name="Andreopoulos B."/>
            <person name="Baker S."/>
            <person name="Barry K."/>
            <person name="Bills G."/>
            <person name="Bluhm B."/>
            <person name="Cannon C."/>
            <person name="Castanera R."/>
            <person name="Culley D."/>
            <person name="Daum C."/>
            <person name="Ezra D."/>
            <person name="Gonzalez J."/>
            <person name="Henrissat B."/>
            <person name="Kuo A."/>
            <person name="Liang C."/>
            <person name="Lipzen A."/>
            <person name="Lutzoni F."/>
            <person name="Magnuson J."/>
            <person name="Mondo S."/>
            <person name="Nolan M."/>
            <person name="Ohm R."/>
            <person name="Pangilinan J."/>
            <person name="Park H.-J."/>
            <person name="Ramirez L."/>
            <person name="Alfaro M."/>
            <person name="Sun H."/>
            <person name="Tritt A."/>
            <person name="Yoshinaga Y."/>
            <person name="Zwiers L.-H."/>
            <person name="Turgeon B."/>
            <person name="Goodwin S."/>
            <person name="Spatafora J."/>
            <person name="Crous P."/>
            <person name="Grigoriev I."/>
        </authorList>
    </citation>
    <scope>NUCLEOTIDE SEQUENCE</scope>
    <source>
        <strain evidence="13">CBS 121167</strain>
    </source>
</reference>
<evidence type="ECO:0000256" key="1">
    <source>
        <dbReference type="ARBA" id="ARBA00004026"/>
    </source>
</evidence>
<evidence type="ECO:0000259" key="12">
    <source>
        <dbReference type="SMART" id="SM01311"/>
    </source>
</evidence>